<keyword evidence="1" id="KW-0812">Transmembrane</keyword>
<protein>
    <recommendedName>
        <fullName evidence="4">Oxidoreductase</fullName>
    </recommendedName>
</protein>
<reference evidence="2 3" key="1">
    <citation type="submission" date="2018-10" db="EMBL/GenBank/DDBJ databases">
        <title>Isolation from soil.</title>
        <authorList>
            <person name="Hu J."/>
        </authorList>
    </citation>
    <scope>NUCLEOTIDE SEQUENCE [LARGE SCALE GENOMIC DNA]</scope>
    <source>
        <strain evidence="2 3">NEAU-Ht49</strain>
    </source>
</reference>
<keyword evidence="1" id="KW-0472">Membrane</keyword>
<organism evidence="2 3">
    <name type="scientific">Actinomadura harenae</name>
    <dbReference type="NCBI Taxonomy" id="2483351"/>
    <lineage>
        <taxon>Bacteria</taxon>
        <taxon>Bacillati</taxon>
        <taxon>Actinomycetota</taxon>
        <taxon>Actinomycetes</taxon>
        <taxon>Streptosporangiales</taxon>
        <taxon>Thermomonosporaceae</taxon>
        <taxon>Actinomadura</taxon>
    </lineage>
</organism>
<accession>A0A3M2MCW8</accession>
<dbReference type="OrthoDB" id="5194370at2"/>
<feature type="transmembrane region" description="Helical" evidence="1">
    <location>
        <begin position="395"/>
        <end position="414"/>
    </location>
</feature>
<evidence type="ECO:0000313" key="2">
    <source>
        <dbReference type="EMBL" id="RMI47382.1"/>
    </source>
</evidence>
<dbReference type="RefSeq" id="WP_122192615.1">
    <property type="nucleotide sequence ID" value="NZ_JBHSKC010000002.1"/>
</dbReference>
<comment type="caution">
    <text evidence="2">The sequence shown here is derived from an EMBL/GenBank/DDBJ whole genome shotgun (WGS) entry which is preliminary data.</text>
</comment>
<proteinExistence type="predicted"/>
<sequence length="486" mass="53313">MSEPPGLTPAERRVWHAFPTGAEIVFGDGLPTGPDPNRTVRAQVINQLLLGGGETRDGFVAAVRLRGAYVIGQVDLSGGTVRHELRLRFCRLLEQPLVTNCRTSTLRFTDCLLPGLDAGGLHADGTVSLSRSVFEGGIKLPRAQLLGGLTLNDTVITETVPERWAVFSGGMIVEAGFFARNATITGGVRLVGARMNGGLFMEGATLSNPGRIALDGENMVVQDAAELSKGFHAEGTVRLRNARINGTLSFDSAVLDSTDPGRMALHGSHMVVDELLMNLAEPIRGRLSLSYSRIDVLMDHPRIWPERIYLDGLVYQTLRGKATPKDRLRWVSRDPQFHLQPYEQLAAWYHGIGHDDVARRVQLAKLRARRRRLGSVARAWSLVLDWTVGFGYRPWLAFAWFAALVGVGTAVFSADHPHPIKDTVELPHFHALVYSLDLLIPLDSFGLQGSYDPVGWTRWVAYALITAGWVLATALIAGVTRVLRPE</sequence>
<evidence type="ECO:0000256" key="1">
    <source>
        <dbReference type="SAM" id="Phobius"/>
    </source>
</evidence>
<feature type="transmembrane region" description="Helical" evidence="1">
    <location>
        <begin position="459"/>
        <end position="483"/>
    </location>
</feature>
<evidence type="ECO:0008006" key="4">
    <source>
        <dbReference type="Google" id="ProtNLM"/>
    </source>
</evidence>
<evidence type="ECO:0000313" key="3">
    <source>
        <dbReference type="Proteomes" id="UP000282674"/>
    </source>
</evidence>
<dbReference type="EMBL" id="RFFG01000003">
    <property type="protein sequence ID" value="RMI47382.1"/>
    <property type="molecule type" value="Genomic_DNA"/>
</dbReference>
<dbReference type="AlphaFoldDB" id="A0A3M2MCW8"/>
<keyword evidence="3" id="KW-1185">Reference proteome</keyword>
<keyword evidence="1" id="KW-1133">Transmembrane helix</keyword>
<name>A0A3M2MCW8_9ACTN</name>
<gene>
    <name evidence="2" type="ORF">EBO15_02365</name>
</gene>
<dbReference type="Proteomes" id="UP000282674">
    <property type="component" value="Unassembled WGS sequence"/>
</dbReference>